<evidence type="ECO:0000256" key="2">
    <source>
        <dbReference type="SAM" id="SignalP"/>
    </source>
</evidence>
<comment type="caution">
    <text evidence="4">The sequence shown here is derived from an EMBL/GenBank/DDBJ whole genome shotgun (WGS) entry which is preliminary data.</text>
</comment>
<dbReference type="Proteomes" id="UP000197468">
    <property type="component" value="Unassembled WGS sequence"/>
</dbReference>
<keyword evidence="2" id="KW-0732">Signal</keyword>
<protein>
    <submittedName>
        <fullName evidence="4">Lytic transglycosylase</fullName>
    </submittedName>
</protein>
<evidence type="ECO:0000313" key="4">
    <source>
        <dbReference type="EMBL" id="OWQ83106.1"/>
    </source>
</evidence>
<evidence type="ECO:0000259" key="3">
    <source>
        <dbReference type="Pfam" id="PF01464"/>
    </source>
</evidence>
<dbReference type="CDD" id="cd00254">
    <property type="entry name" value="LT-like"/>
    <property type="match status" value="1"/>
</dbReference>
<dbReference type="InterPro" id="IPR023346">
    <property type="entry name" value="Lysozyme-like_dom_sf"/>
</dbReference>
<gene>
    <name evidence="4" type="ORF">CDN99_27140</name>
</gene>
<dbReference type="AlphaFoldDB" id="A0A246ISE8"/>
<organism evidence="4 5">
    <name type="scientific">Roseateles aquatilis</name>
    <dbReference type="NCBI Taxonomy" id="431061"/>
    <lineage>
        <taxon>Bacteria</taxon>
        <taxon>Pseudomonadati</taxon>
        <taxon>Pseudomonadota</taxon>
        <taxon>Betaproteobacteria</taxon>
        <taxon>Burkholderiales</taxon>
        <taxon>Sphaerotilaceae</taxon>
        <taxon>Roseateles</taxon>
    </lineage>
</organism>
<dbReference type="Pfam" id="PF01464">
    <property type="entry name" value="SLT"/>
    <property type="match status" value="1"/>
</dbReference>
<evidence type="ECO:0000313" key="5">
    <source>
        <dbReference type="Proteomes" id="UP000197468"/>
    </source>
</evidence>
<feature type="domain" description="Transglycosylase SLT" evidence="3">
    <location>
        <begin position="103"/>
        <end position="194"/>
    </location>
</feature>
<name>A0A246ISE8_9BURK</name>
<reference evidence="4 5" key="1">
    <citation type="journal article" date="2008" name="Int. J. Syst. Evol. Microbiol.">
        <title>Description of Roseateles aquatilis sp. nov. and Roseateles terrae sp. nov., in the class Betaproteobacteria, and emended description of the genus Roseateles.</title>
        <authorList>
            <person name="Gomila M."/>
            <person name="Bowien B."/>
            <person name="Falsen E."/>
            <person name="Moore E.R."/>
            <person name="Lalucat J."/>
        </authorList>
    </citation>
    <scope>NUCLEOTIDE SEQUENCE [LARGE SCALE GENOMIC DNA]</scope>
    <source>
        <strain evidence="4 5">CCUG 48205</strain>
    </source>
</reference>
<sequence length="214" mass="23653">MSAPVLKPSSSSTTRRALLLAGAAACLPRPALAGAQVEEPLADAVRSALSAAIASDAPPKPRFDAIEPRLAYLRWLGEMSERLKRQKSEAQTRIEFLETVWYESTRAGLEPALVLGLVQVESGFRKYAISVAGARGYMQVMPFWSRLIGDGQASRLFHMQTNLRFGCVILRHYLDIEKGDLYLALGRYNGSRGRPEYPNMVMGARKRWLVSGQA</sequence>
<feature type="chain" id="PRO_5012512603" evidence="2">
    <location>
        <begin position="34"/>
        <end position="214"/>
    </location>
</feature>
<dbReference type="PANTHER" id="PTHR37423">
    <property type="entry name" value="SOLUBLE LYTIC MUREIN TRANSGLYCOSYLASE-RELATED"/>
    <property type="match status" value="1"/>
</dbReference>
<proteinExistence type="inferred from homology"/>
<dbReference type="OrthoDB" id="92254at2"/>
<dbReference type="EMBL" id="NIOF01000024">
    <property type="protein sequence ID" value="OWQ83106.1"/>
    <property type="molecule type" value="Genomic_DNA"/>
</dbReference>
<feature type="signal peptide" evidence="2">
    <location>
        <begin position="1"/>
        <end position="33"/>
    </location>
</feature>
<keyword evidence="5" id="KW-1185">Reference proteome</keyword>
<dbReference type="RefSeq" id="WP_088388713.1">
    <property type="nucleotide sequence ID" value="NZ_NIOF01000024.1"/>
</dbReference>
<comment type="similarity">
    <text evidence="1">Belongs to the transglycosylase Slt family.</text>
</comment>
<dbReference type="SUPFAM" id="SSF53955">
    <property type="entry name" value="Lysozyme-like"/>
    <property type="match status" value="1"/>
</dbReference>
<dbReference type="Gene3D" id="1.10.530.10">
    <property type="match status" value="1"/>
</dbReference>
<evidence type="ECO:0000256" key="1">
    <source>
        <dbReference type="ARBA" id="ARBA00007734"/>
    </source>
</evidence>
<dbReference type="PANTHER" id="PTHR37423:SF2">
    <property type="entry name" value="MEMBRANE-BOUND LYTIC MUREIN TRANSGLYCOSYLASE C"/>
    <property type="match status" value="1"/>
</dbReference>
<dbReference type="InterPro" id="IPR008258">
    <property type="entry name" value="Transglycosylase_SLT_dom_1"/>
</dbReference>
<accession>A0A246ISE8</accession>